<name>A0A4R2IEQ4_9GAMM</name>
<feature type="domain" description="AB hydrolase-1" evidence="2">
    <location>
        <begin position="143"/>
        <end position="353"/>
    </location>
</feature>
<gene>
    <name evidence="3" type="ORF">EV148_101543</name>
</gene>
<feature type="region of interest" description="Disordered" evidence="1">
    <location>
        <begin position="416"/>
        <end position="444"/>
    </location>
</feature>
<sequence length="444" mass="48988">MEEHRGFRRSYGGRLRYDRRMVLPWLRRLLRRAAWVILFAVLAGLGLLLARAFEARGKPDLMPWHRIVLAHEVHADALDARFTWADYLARERQVFDDLHAQLATAAVAGEFRYEKDSRLGARAGARDWNRSFESTPAQPRGGVLLLHGLTDSPYSVRTLAATYERAGFAVIAPRLPGHGTVPAGLLDVRWQDWRAVVRIAMRELRARVGADKPIHILGYSNGGALALDYALDALDDARLPAPQRLVLVSPMIGLRAFASLSRWLPLFGGFAYFEKSRWIDILPEFNPYKYNSFPANGALQSYLLAATLRARIAALAASGGLARLPPVLAFQSVLDSTVSSADVVHALFDRLPANGSELVLFDINRANLLAPMFRSAAAGQIDVLHGAAPRRCSRCSCCWFAPDCVAARAHSISPRSSRSRCSARSPSRSSAMASPIRRSRGISS</sequence>
<dbReference type="EMBL" id="SLWQ01000001">
    <property type="protein sequence ID" value="TCO43124.1"/>
    <property type="molecule type" value="Genomic_DNA"/>
</dbReference>
<evidence type="ECO:0000313" key="4">
    <source>
        <dbReference type="Proteomes" id="UP000294862"/>
    </source>
</evidence>
<comment type="caution">
    <text evidence="3">The sequence shown here is derived from an EMBL/GenBank/DDBJ whole genome shotgun (WGS) entry which is preliminary data.</text>
</comment>
<dbReference type="Pfam" id="PF12697">
    <property type="entry name" value="Abhydrolase_6"/>
    <property type="match status" value="1"/>
</dbReference>
<dbReference type="PANTHER" id="PTHR11614">
    <property type="entry name" value="PHOSPHOLIPASE-RELATED"/>
    <property type="match status" value="1"/>
</dbReference>
<dbReference type="Proteomes" id="UP000294862">
    <property type="component" value="Unassembled WGS sequence"/>
</dbReference>
<proteinExistence type="predicted"/>
<dbReference type="InterPro" id="IPR051044">
    <property type="entry name" value="MAG_DAG_Lipase"/>
</dbReference>
<evidence type="ECO:0000259" key="2">
    <source>
        <dbReference type="Pfam" id="PF12697"/>
    </source>
</evidence>
<dbReference type="AlphaFoldDB" id="A0A4R2IEQ4"/>
<protein>
    <submittedName>
        <fullName evidence="3">Esterase/lipase</fullName>
    </submittedName>
</protein>
<accession>A0A4R2IEQ4</accession>
<evidence type="ECO:0000256" key="1">
    <source>
        <dbReference type="SAM" id="MobiDB-lite"/>
    </source>
</evidence>
<dbReference type="InterPro" id="IPR029058">
    <property type="entry name" value="AB_hydrolase_fold"/>
</dbReference>
<dbReference type="SUPFAM" id="SSF53474">
    <property type="entry name" value="alpha/beta-Hydrolases"/>
    <property type="match status" value="1"/>
</dbReference>
<feature type="compositionally biased region" description="Low complexity" evidence="1">
    <location>
        <begin position="416"/>
        <end position="436"/>
    </location>
</feature>
<organism evidence="3 4">
    <name type="scientific">Dokdonella fugitiva</name>
    <dbReference type="NCBI Taxonomy" id="328517"/>
    <lineage>
        <taxon>Bacteria</taxon>
        <taxon>Pseudomonadati</taxon>
        <taxon>Pseudomonadota</taxon>
        <taxon>Gammaproteobacteria</taxon>
        <taxon>Lysobacterales</taxon>
        <taxon>Rhodanobacteraceae</taxon>
        <taxon>Dokdonella</taxon>
    </lineage>
</organism>
<evidence type="ECO:0000313" key="3">
    <source>
        <dbReference type="EMBL" id="TCO43124.1"/>
    </source>
</evidence>
<dbReference type="InterPro" id="IPR000073">
    <property type="entry name" value="AB_hydrolase_1"/>
</dbReference>
<reference evidence="3 4" key="1">
    <citation type="journal article" date="2015" name="Stand. Genomic Sci.">
        <title>Genomic Encyclopedia of Bacterial and Archaeal Type Strains, Phase III: the genomes of soil and plant-associated and newly described type strains.</title>
        <authorList>
            <person name="Whitman W.B."/>
            <person name="Woyke T."/>
            <person name="Klenk H.P."/>
            <person name="Zhou Y."/>
            <person name="Lilburn T.G."/>
            <person name="Beck B.J."/>
            <person name="De Vos P."/>
            <person name="Vandamme P."/>
            <person name="Eisen J.A."/>
            <person name="Garrity G."/>
            <person name="Hugenholtz P."/>
            <person name="Kyrpides N.C."/>
        </authorList>
    </citation>
    <scope>NUCLEOTIDE SEQUENCE [LARGE SCALE GENOMIC DNA]</scope>
    <source>
        <strain evidence="3 4">A3</strain>
    </source>
</reference>
<dbReference type="Gene3D" id="3.40.50.1820">
    <property type="entry name" value="alpha/beta hydrolase"/>
    <property type="match status" value="1"/>
</dbReference>
<keyword evidence="4" id="KW-1185">Reference proteome</keyword>